<feature type="signal peptide" evidence="1">
    <location>
        <begin position="1"/>
        <end position="19"/>
    </location>
</feature>
<evidence type="ECO:0000313" key="2">
    <source>
        <dbReference type="EMBL" id="CAG5101283.1"/>
    </source>
</evidence>
<dbReference type="AlphaFoldDB" id="A0A8J2HKN0"/>
<evidence type="ECO:0000313" key="3">
    <source>
        <dbReference type="Proteomes" id="UP000786811"/>
    </source>
</evidence>
<sequence>MRFCHYCILYLWNQAVALAPYVITAVSFRDQVSDIENNKAVAGLKFVKKDGMIHIQIVESEVLPHGQFENEVWKPLEEFTYK</sequence>
<reference evidence="2" key="1">
    <citation type="submission" date="2021-04" db="EMBL/GenBank/DDBJ databases">
        <authorList>
            <person name="Chebbi M.A.C M."/>
        </authorList>
    </citation>
    <scope>NUCLEOTIDE SEQUENCE</scope>
</reference>
<proteinExistence type="predicted"/>
<keyword evidence="1" id="KW-0732">Signal</keyword>
<dbReference type="InterPro" id="IPR032062">
    <property type="entry name" value="DUF4803"/>
</dbReference>
<keyword evidence="3" id="KW-1185">Reference proteome</keyword>
<feature type="chain" id="PRO_5035257586" evidence="1">
    <location>
        <begin position="20"/>
        <end position="82"/>
    </location>
</feature>
<dbReference type="Pfam" id="PF16061">
    <property type="entry name" value="DUF4803"/>
    <property type="match status" value="1"/>
</dbReference>
<dbReference type="Proteomes" id="UP000786811">
    <property type="component" value="Unassembled WGS sequence"/>
</dbReference>
<dbReference type="EMBL" id="CAJNRD030001122">
    <property type="protein sequence ID" value="CAG5101283.1"/>
    <property type="molecule type" value="Genomic_DNA"/>
</dbReference>
<gene>
    <name evidence="2" type="ORF">HICCMSTLAB_LOCUS10356</name>
</gene>
<evidence type="ECO:0000256" key="1">
    <source>
        <dbReference type="SAM" id="SignalP"/>
    </source>
</evidence>
<protein>
    <submittedName>
        <fullName evidence="2">Uncharacterized protein</fullName>
    </submittedName>
</protein>
<name>A0A8J2HKN0_COTCN</name>
<accession>A0A8J2HKN0</accession>
<comment type="caution">
    <text evidence="2">The sequence shown here is derived from an EMBL/GenBank/DDBJ whole genome shotgun (WGS) entry which is preliminary data.</text>
</comment>
<organism evidence="2 3">
    <name type="scientific">Cotesia congregata</name>
    <name type="common">Parasitoid wasp</name>
    <name type="synonym">Apanteles congregatus</name>
    <dbReference type="NCBI Taxonomy" id="51543"/>
    <lineage>
        <taxon>Eukaryota</taxon>
        <taxon>Metazoa</taxon>
        <taxon>Ecdysozoa</taxon>
        <taxon>Arthropoda</taxon>
        <taxon>Hexapoda</taxon>
        <taxon>Insecta</taxon>
        <taxon>Pterygota</taxon>
        <taxon>Neoptera</taxon>
        <taxon>Endopterygota</taxon>
        <taxon>Hymenoptera</taxon>
        <taxon>Apocrita</taxon>
        <taxon>Ichneumonoidea</taxon>
        <taxon>Braconidae</taxon>
        <taxon>Microgastrinae</taxon>
        <taxon>Cotesia</taxon>
    </lineage>
</organism>